<comment type="caution">
    <text evidence="3">The sequence shown here is derived from an EMBL/GenBank/DDBJ whole genome shotgun (WGS) entry which is preliminary data.</text>
</comment>
<reference evidence="3" key="2">
    <citation type="submission" date="2020-06" db="EMBL/GenBank/DDBJ databases">
        <title>Helianthus annuus Genome sequencing and assembly Release 2.</title>
        <authorList>
            <person name="Gouzy J."/>
            <person name="Langlade N."/>
            <person name="Munos S."/>
        </authorList>
    </citation>
    <scope>NUCLEOTIDE SEQUENCE</scope>
    <source>
        <tissue evidence="3">Leaves</tissue>
    </source>
</reference>
<dbReference type="SUPFAM" id="SSF53098">
    <property type="entry name" value="Ribonuclease H-like"/>
    <property type="match status" value="1"/>
</dbReference>
<dbReference type="PROSITE" id="PS50994">
    <property type="entry name" value="INTEGRASE"/>
    <property type="match status" value="1"/>
</dbReference>
<dbReference type="GO" id="GO:0015074">
    <property type="term" value="P:DNA integration"/>
    <property type="evidence" value="ECO:0007669"/>
    <property type="project" value="InterPro"/>
</dbReference>
<dbReference type="InterPro" id="IPR039537">
    <property type="entry name" value="Retrotran_Ty1/copia-like"/>
</dbReference>
<dbReference type="InterPro" id="IPR025724">
    <property type="entry name" value="GAG-pre-integrase_dom"/>
</dbReference>
<dbReference type="InterPro" id="IPR012337">
    <property type="entry name" value="RNaseH-like_sf"/>
</dbReference>
<dbReference type="Pfam" id="PF22936">
    <property type="entry name" value="Pol_BBD"/>
    <property type="match status" value="1"/>
</dbReference>
<dbReference type="InterPro" id="IPR001584">
    <property type="entry name" value="Integrase_cat-core"/>
</dbReference>
<dbReference type="GO" id="GO:0003676">
    <property type="term" value="F:nucleic acid binding"/>
    <property type="evidence" value="ECO:0007669"/>
    <property type="project" value="InterPro"/>
</dbReference>
<evidence type="ECO:0000313" key="4">
    <source>
        <dbReference type="Proteomes" id="UP000215914"/>
    </source>
</evidence>
<dbReference type="Gene3D" id="3.30.420.10">
    <property type="entry name" value="Ribonuclease H-like superfamily/Ribonuclease H"/>
    <property type="match status" value="1"/>
</dbReference>
<evidence type="ECO:0000256" key="1">
    <source>
        <dbReference type="ARBA" id="ARBA00022670"/>
    </source>
</evidence>
<sequence length="458" mass="51115">MLGHTVDRCFELVGYPPNFRKRTNNTSGKASVNSKSNAAIASSSSESTSGFPFTPEQIAKLLSLVGDKSANVSSTGKESTSVGGIISWIVDSGASQHMVNSDKDMFNIVDVSDFDLKVGHPNGTSVKVLKIGNVKLTDGIILKDVFYVPGYHVNLISVHRLAKDNGISVVFNENSCVLQDSKSRKVLVTGSQDSGLYFVGKNGNSVNVCFNSFIKSNLWHSRLGHPSDQVLSVLKEMVDVKSIEHGPCDVCHRSKQVRVPFPISEHKSKSIGELIHLDLWGPYKVTSYEGFKYFLTIVDDFSRTVWCYLLTNKTEVFENLNNFYELLITQFEKRIKVIRSDNGTEFVNNQMSSFCKTKGILHQTSCSYTPQQNGVAERKHRHLLNTARALLFQSGLPLRYWSDCILTAVYLINRLPMSHPNRWRNHRGAALSETDCSEVSTTTIIQFSYITRPIPCPK</sequence>
<accession>A0A9K3H3J0</accession>
<dbReference type="GO" id="GO:0003964">
    <property type="term" value="F:RNA-directed DNA polymerase activity"/>
    <property type="evidence" value="ECO:0007669"/>
    <property type="project" value="UniProtKB-KW"/>
</dbReference>
<dbReference type="GO" id="GO:0008233">
    <property type="term" value="F:peptidase activity"/>
    <property type="evidence" value="ECO:0007669"/>
    <property type="project" value="UniProtKB-KW"/>
</dbReference>
<dbReference type="EC" id="2.7.7.49" evidence="3"/>
<dbReference type="GO" id="GO:0006508">
    <property type="term" value="P:proteolysis"/>
    <property type="evidence" value="ECO:0007669"/>
    <property type="project" value="UniProtKB-KW"/>
</dbReference>
<dbReference type="EMBL" id="MNCJ02000330">
    <property type="protein sequence ID" value="KAF5766107.1"/>
    <property type="molecule type" value="Genomic_DNA"/>
</dbReference>
<dbReference type="InterPro" id="IPR036397">
    <property type="entry name" value="RNaseH_sf"/>
</dbReference>
<gene>
    <name evidence="3" type="ORF">HanXRQr2_Chr15g0711471</name>
</gene>
<dbReference type="Proteomes" id="UP000215914">
    <property type="component" value="Unassembled WGS sequence"/>
</dbReference>
<evidence type="ECO:0000259" key="2">
    <source>
        <dbReference type="PROSITE" id="PS50994"/>
    </source>
</evidence>
<dbReference type="InterPro" id="IPR054722">
    <property type="entry name" value="PolX-like_BBD"/>
</dbReference>
<dbReference type="PANTHER" id="PTHR42648:SF31">
    <property type="entry name" value="RNA-DIRECTED DNA POLYMERASE"/>
    <property type="match status" value="1"/>
</dbReference>
<keyword evidence="4" id="KW-1185">Reference proteome</keyword>
<dbReference type="Gramene" id="mRNA:HanXRQr2_Chr15g0711471">
    <property type="protein sequence ID" value="mRNA:HanXRQr2_Chr15g0711471"/>
    <property type="gene ID" value="HanXRQr2_Chr15g0711471"/>
</dbReference>
<keyword evidence="3" id="KW-0695">RNA-directed DNA polymerase</keyword>
<keyword evidence="3" id="KW-0808">Transferase</keyword>
<keyword evidence="1" id="KW-0378">Hydrolase</keyword>
<reference evidence="3" key="1">
    <citation type="journal article" date="2017" name="Nature">
        <title>The sunflower genome provides insights into oil metabolism, flowering and Asterid evolution.</title>
        <authorList>
            <person name="Badouin H."/>
            <person name="Gouzy J."/>
            <person name="Grassa C.J."/>
            <person name="Murat F."/>
            <person name="Staton S.E."/>
            <person name="Cottret L."/>
            <person name="Lelandais-Briere C."/>
            <person name="Owens G.L."/>
            <person name="Carrere S."/>
            <person name="Mayjonade B."/>
            <person name="Legrand L."/>
            <person name="Gill N."/>
            <person name="Kane N.C."/>
            <person name="Bowers J.E."/>
            <person name="Hubner S."/>
            <person name="Bellec A."/>
            <person name="Berard A."/>
            <person name="Berges H."/>
            <person name="Blanchet N."/>
            <person name="Boniface M.C."/>
            <person name="Brunel D."/>
            <person name="Catrice O."/>
            <person name="Chaidir N."/>
            <person name="Claudel C."/>
            <person name="Donnadieu C."/>
            <person name="Faraut T."/>
            <person name="Fievet G."/>
            <person name="Helmstetter N."/>
            <person name="King M."/>
            <person name="Knapp S.J."/>
            <person name="Lai Z."/>
            <person name="Le Paslier M.C."/>
            <person name="Lippi Y."/>
            <person name="Lorenzon L."/>
            <person name="Mandel J.R."/>
            <person name="Marage G."/>
            <person name="Marchand G."/>
            <person name="Marquand E."/>
            <person name="Bret-Mestries E."/>
            <person name="Morien E."/>
            <person name="Nambeesan S."/>
            <person name="Nguyen T."/>
            <person name="Pegot-Espagnet P."/>
            <person name="Pouilly N."/>
            <person name="Raftis F."/>
            <person name="Sallet E."/>
            <person name="Schiex T."/>
            <person name="Thomas J."/>
            <person name="Vandecasteele C."/>
            <person name="Vares D."/>
            <person name="Vear F."/>
            <person name="Vautrin S."/>
            <person name="Crespi M."/>
            <person name="Mangin B."/>
            <person name="Burke J.M."/>
            <person name="Salse J."/>
            <person name="Munos S."/>
            <person name="Vincourt P."/>
            <person name="Rieseberg L.H."/>
            <person name="Langlade N.B."/>
        </authorList>
    </citation>
    <scope>NUCLEOTIDE SEQUENCE</scope>
    <source>
        <tissue evidence="3">Leaves</tissue>
    </source>
</reference>
<keyword evidence="3" id="KW-0548">Nucleotidyltransferase</keyword>
<feature type="domain" description="Integrase catalytic" evidence="2">
    <location>
        <begin position="258"/>
        <end position="434"/>
    </location>
</feature>
<dbReference type="Pfam" id="PF00665">
    <property type="entry name" value="rve"/>
    <property type="match status" value="1"/>
</dbReference>
<dbReference type="AlphaFoldDB" id="A0A9K3H3J0"/>
<proteinExistence type="predicted"/>
<keyword evidence="1" id="KW-0645">Protease</keyword>
<protein>
    <submittedName>
        <fullName evidence="3">RNA-directed DNA polymerase</fullName>
        <ecNumber evidence="3">2.7.7.49</ecNumber>
    </submittedName>
</protein>
<name>A0A9K3H3J0_HELAN</name>
<organism evidence="3 4">
    <name type="scientific">Helianthus annuus</name>
    <name type="common">Common sunflower</name>
    <dbReference type="NCBI Taxonomy" id="4232"/>
    <lineage>
        <taxon>Eukaryota</taxon>
        <taxon>Viridiplantae</taxon>
        <taxon>Streptophyta</taxon>
        <taxon>Embryophyta</taxon>
        <taxon>Tracheophyta</taxon>
        <taxon>Spermatophyta</taxon>
        <taxon>Magnoliopsida</taxon>
        <taxon>eudicotyledons</taxon>
        <taxon>Gunneridae</taxon>
        <taxon>Pentapetalae</taxon>
        <taxon>asterids</taxon>
        <taxon>campanulids</taxon>
        <taxon>Asterales</taxon>
        <taxon>Asteraceae</taxon>
        <taxon>Asteroideae</taxon>
        <taxon>Heliantheae alliance</taxon>
        <taxon>Heliantheae</taxon>
        <taxon>Helianthus</taxon>
    </lineage>
</organism>
<dbReference type="PANTHER" id="PTHR42648">
    <property type="entry name" value="TRANSPOSASE, PUTATIVE-RELATED"/>
    <property type="match status" value="1"/>
</dbReference>
<dbReference type="Pfam" id="PF13976">
    <property type="entry name" value="gag_pre-integrs"/>
    <property type="match status" value="1"/>
</dbReference>
<evidence type="ECO:0000313" key="3">
    <source>
        <dbReference type="EMBL" id="KAF5766107.1"/>
    </source>
</evidence>